<name>A0AAV4EM27_9GAST</name>
<accession>A0AAV4EM27</accession>
<proteinExistence type="predicted"/>
<organism evidence="1 2">
    <name type="scientific">Elysia marginata</name>
    <dbReference type="NCBI Taxonomy" id="1093978"/>
    <lineage>
        <taxon>Eukaryota</taxon>
        <taxon>Metazoa</taxon>
        <taxon>Spiralia</taxon>
        <taxon>Lophotrochozoa</taxon>
        <taxon>Mollusca</taxon>
        <taxon>Gastropoda</taxon>
        <taxon>Heterobranchia</taxon>
        <taxon>Euthyneura</taxon>
        <taxon>Panpulmonata</taxon>
        <taxon>Sacoglossa</taxon>
        <taxon>Placobranchoidea</taxon>
        <taxon>Plakobranchidae</taxon>
        <taxon>Elysia</taxon>
    </lineage>
</organism>
<evidence type="ECO:0000313" key="2">
    <source>
        <dbReference type="Proteomes" id="UP000762676"/>
    </source>
</evidence>
<comment type="caution">
    <text evidence="1">The sequence shown here is derived from an EMBL/GenBank/DDBJ whole genome shotgun (WGS) entry which is preliminary data.</text>
</comment>
<dbReference type="EMBL" id="BMAT01007271">
    <property type="protein sequence ID" value="GFR61311.1"/>
    <property type="molecule type" value="Genomic_DNA"/>
</dbReference>
<dbReference type="Proteomes" id="UP000762676">
    <property type="component" value="Unassembled WGS sequence"/>
</dbReference>
<keyword evidence="2" id="KW-1185">Reference proteome</keyword>
<protein>
    <submittedName>
        <fullName evidence="1">Uncharacterized protein</fullName>
    </submittedName>
</protein>
<evidence type="ECO:0000313" key="1">
    <source>
        <dbReference type="EMBL" id="GFR61311.1"/>
    </source>
</evidence>
<dbReference type="AlphaFoldDB" id="A0AAV4EM27"/>
<gene>
    <name evidence="1" type="ORF">ElyMa_003553800</name>
</gene>
<reference evidence="1 2" key="1">
    <citation type="journal article" date="2021" name="Elife">
        <title>Chloroplast acquisition without the gene transfer in kleptoplastic sea slugs, Plakobranchus ocellatus.</title>
        <authorList>
            <person name="Maeda T."/>
            <person name="Takahashi S."/>
            <person name="Yoshida T."/>
            <person name="Shimamura S."/>
            <person name="Takaki Y."/>
            <person name="Nagai Y."/>
            <person name="Toyoda A."/>
            <person name="Suzuki Y."/>
            <person name="Arimoto A."/>
            <person name="Ishii H."/>
            <person name="Satoh N."/>
            <person name="Nishiyama T."/>
            <person name="Hasebe M."/>
            <person name="Maruyama T."/>
            <person name="Minagawa J."/>
            <person name="Obokata J."/>
            <person name="Shigenobu S."/>
        </authorList>
    </citation>
    <scope>NUCLEOTIDE SEQUENCE [LARGE SCALE GENOMIC DNA]</scope>
</reference>
<sequence length="87" mass="9742">MRGKGARSRRKGARCKWKLLIQGISLGEDIEAESQKAACLLVETALQKAIIHLNCVKRNHEMNHHNLILRLAQDDVDILNSTLATLT</sequence>